<reference evidence="1 2" key="1">
    <citation type="submission" date="2019-12" db="EMBL/GenBank/DDBJ databases">
        <authorList>
            <person name="Scholz U."/>
            <person name="Mascher M."/>
            <person name="Fiebig A."/>
        </authorList>
    </citation>
    <scope>NUCLEOTIDE SEQUENCE</scope>
</reference>
<accession>A0A7I8JLV7</accession>
<gene>
    <name evidence="1" type="ORF">SI7747_14017176</name>
</gene>
<organism evidence="1">
    <name type="scientific">Spirodela intermedia</name>
    <name type="common">Intermediate duckweed</name>
    <dbReference type="NCBI Taxonomy" id="51605"/>
    <lineage>
        <taxon>Eukaryota</taxon>
        <taxon>Viridiplantae</taxon>
        <taxon>Streptophyta</taxon>
        <taxon>Embryophyta</taxon>
        <taxon>Tracheophyta</taxon>
        <taxon>Spermatophyta</taxon>
        <taxon>Magnoliopsida</taxon>
        <taxon>Liliopsida</taxon>
        <taxon>Araceae</taxon>
        <taxon>Lemnoideae</taxon>
        <taxon>Spirodela</taxon>
    </lineage>
</organism>
<dbReference type="EMBL" id="CACRZD030000014">
    <property type="protein sequence ID" value="CAA6670771.1"/>
    <property type="molecule type" value="Genomic_DNA"/>
</dbReference>
<dbReference type="Proteomes" id="UP001189122">
    <property type="component" value="Unassembled WGS sequence"/>
</dbReference>
<dbReference type="EMBL" id="LR743601">
    <property type="protein sequence ID" value="CAA2631528.1"/>
    <property type="molecule type" value="Genomic_DNA"/>
</dbReference>
<name>A0A7I8JLV7_SPIIN</name>
<sequence length="21" mass="2243">MMSSLGECKSGKNLFCPVIPT</sequence>
<evidence type="ECO:0000313" key="2">
    <source>
        <dbReference type="Proteomes" id="UP001189122"/>
    </source>
</evidence>
<keyword evidence="2" id="KW-1185">Reference proteome</keyword>
<proteinExistence type="predicted"/>
<protein>
    <submittedName>
        <fullName evidence="1">Uncharacterized protein</fullName>
    </submittedName>
</protein>
<dbReference type="AlphaFoldDB" id="A0A7I8JLV7"/>
<evidence type="ECO:0000313" key="1">
    <source>
        <dbReference type="EMBL" id="CAA2631528.1"/>
    </source>
</evidence>